<proteinExistence type="predicted"/>
<keyword evidence="1" id="KW-1133">Transmembrane helix</keyword>
<name>A0A239MHG2_9BACT</name>
<reference evidence="2 3" key="1">
    <citation type="submission" date="2017-06" db="EMBL/GenBank/DDBJ databases">
        <authorList>
            <person name="Kim H.J."/>
            <person name="Triplett B.A."/>
        </authorList>
    </citation>
    <scope>NUCLEOTIDE SEQUENCE [LARGE SCALE GENOMIC DNA]</scope>
    <source>
        <strain evidence="2 3">DSM 18704</strain>
    </source>
</reference>
<evidence type="ECO:0000256" key="1">
    <source>
        <dbReference type="SAM" id="Phobius"/>
    </source>
</evidence>
<feature type="transmembrane region" description="Helical" evidence="1">
    <location>
        <begin position="616"/>
        <end position="642"/>
    </location>
</feature>
<feature type="transmembrane region" description="Helical" evidence="1">
    <location>
        <begin position="501"/>
        <end position="521"/>
    </location>
</feature>
<feature type="transmembrane region" description="Helical" evidence="1">
    <location>
        <begin position="387"/>
        <end position="412"/>
    </location>
</feature>
<feature type="transmembrane region" description="Helical" evidence="1">
    <location>
        <begin position="357"/>
        <end position="375"/>
    </location>
</feature>
<gene>
    <name evidence="2" type="ORF">SAMN05421770_11243</name>
</gene>
<keyword evidence="1" id="KW-0472">Membrane</keyword>
<evidence type="ECO:0000313" key="3">
    <source>
        <dbReference type="Proteomes" id="UP000198356"/>
    </source>
</evidence>
<evidence type="ECO:0000313" key="2">
    <source>
        <dbReference type="EMBL" id="SNT41544.1"/>
    </source>
</evidence>
<keyword evidence="3" id="KW-1185">Reference proteome</keyword>
<feature type="transmembrane region" description="Helical" evidence="1">
    <location>
        <begin position="559"/>
        <end position="579"/>
    </location>
</feature>
<accession>A0A239MHG2</accession>
<protein>
    <submittedName>
        <fullName evidence="2">Site-specific recombinase</fullName>
    </submittedName>
</protein>
<feature type="transmembrane region" description="Helical" evidence="1">
    <location>
        <begin position="451"/>
        <end position="468"/>
    </location>
</feature>
<dbReference type="AlphaFoldDB" id="A0A239MHG2"/>
<dbReference type="Proteomes" id="UP000198356">
    <property type="component" value="Unassembled WGS sequence"/>
</dbReference>
<keyword evidence="1" id="KW-0812">Transmembrane</keyword>
<organism evidence="2 3">
    <name type="scientific">Granulicella rosea</name>
    <dbReference type="NCBI Taxonomy" id="474952"/>
    <lineage>
        <taxon>Bacteria</taxon>
        <taxon>Pseudomonadati</taxon>
        <taxon>Acidobacteriota</taxon>
        <taxon>Terriglobia</taxon>
        <taxon>Terriglobales</taxon>
        <taxon>Acidobacteriaceae</taxon>
        <taxon>Granulicella</taxon>
    </lineage>
</organism>
<dbReference type="Pfam" id="PF10136">
    <property type="entry name" value="SpecificRecomb"/>
    <property type="match status" value="1"/>
</dbReference>
<dbReference type="InterPro" id="IPR011385">
    <property type="entry name" value="Site-sp_rcmbase"/>
</dbReference>
<sequence>MGIVRFGGRILRRRRLKFRAGPEGVRDELRYLTRQFCMAETLTLRGRRAAKLFGFLWSPSNERNSGLRVLRWVRLLEHDDALRADFQRAWVAMLTQMESVSLFAEAGLPGHHALSAEVLRRVFQRLLPSAREASDMGLLFAGIFSTQESVRRFAGQRAFIFERLVQLLWPSGHADFERRVKEDLQQALCLLATRAAGRAATEAMRQRSSTQRVEDSPFYQLIFVTESLVRARTPDEYALHLGRWSHAILRCREELDQVHLHMEDAGVSAALVYDLRSIESTLERMHLLAAVLGVEYDQTLQVAGRELLGVLIRGRLEDTRLSPLFRQNLNLLARKMVERTGHGGEHYIAHTQVEYAAMWRAAIGGGLLTVFTAAIKMRLIGRHYPEFVEGLFISLDYAASFVLMQIFGFALATKQPSMTAATLAGIIRANRGLSRYSKIAEFAADICRTQLAAAFGNVLAVCAGAVVFEQVWMHAFKTHYLPVESAQHVYHTLNPLTSGTAIFAAVTGVLLWLGGLIGGWLENFVVYHRIPEAILQHPAGHRIGVHNLQRAANWLERNVASWSTSIVLGLLLGFSPVVARFFGIALDVRHVTLNTGTLALAAASFGASSFEHRGLYYAMAGIAVTFVLNLSVSFSIASIVALRAYDIPRSEQIQILKFVVKDFFNSPLEFVVPAKPDVISITETAEGEAASEH</sequence>
<dbReference type="EMBL" id="FZOU01000012">
    <property type="protein sequence ID" value="SNT41544.1"/>
    <property type="molecule type" value="Genomic_DNA"/>
</dbReference>